<evidence type="ECO:0000313" key="2">
    <source>
        <dbReference type="EMBL" id="GAB95475.1"/>
    </source>
</evidence>
<proteinExistence type="predicted"/>
<gene>
    <name evidence="2" type="ORF">KILIM_021_00150</name>
</gene>
<dbReference type="Gene3D" id="3.40.50.360">
    <property type="match status" value="1"/>
</dbReference>
<dbReference type="SUPFAM" id="SSF52218">
    <property type="entry name" value="Flavoproteins"/>
    <property type="match status" value="1"/>
</dbReference>
<protein>
    <submittedName>
        <fullName evidence="2">Putative oxidoreductase</fullName>
    </submittedName>
</protein>
<dbReference type="PANTHER" id="PTHR30543:SF21">
    <property type="entry name" value="NAD(P)H-DEPENDENT FMN REDUCTASE LOT6"/>
    <property type="match status" value="1"/>
</dbReference>
<dbReference type="PANTHER" id="PTHR30543">
    <property type="entry name" value="CHROMATE REDUCTASE"/>
    <property type="match status" value="1"/>
</dbReference>
<dbReference type="STRING" id="1184609.KILIM_021_00150"/>
<dbReference type="EMBL" id="BAHD01000021">
    <property type="protein sequence ID" value="GAB95475.1"/>
    <property type="molecule type" value="Genomic_DNA"/>
</dbReference>
<dbReference type="OrthoDB" id="9812295at2"/>
<dbReference type="InterPro" id="IPR050712">
    <property type="entry name" value="NAD(P)H-dep_reductase"/>
</dbReference>
<name>K6W8F0_9MICO</name>
<dbReference type="GO" id="GO:0005829">
    <property type="term" value="C:cytosol"/>
    <property type="evidence" value="ECO:0007669"/>
    <property type="project" value="TreeGrafter"/>
</dbReference>
<evidence type="ECO:0000313" key="3">
    <source>
        <dbReference type="Proteomes" id="UP000008366"/>
    </source>
</evidence>
<reference evidence="2 3" key="1">
    <citation type="submission" date="2012-08" db="EMBL/GenBank/DDBJ databases">
        <title>Whole genome shotgun sequence of Kineosphaera limosa NBRC 100340.</title>
        <authorList>
            <person name="Yoshida I."/>
            <person name="Isaki S."/>
            <person name="Hosoyama A."/>
            <person name="Tsuchikane K."/>
            <person name="Katsumata H."/>
            <person name="Ando Y."/>
            <person name="Ohji S."/>
            <person name="Hamada M."/>
            <person name="Tamura T."/>
            <person name="Yamazoe A."/>
            <person name="Yamazaki S."/>
            <person name="Fujita N."/>
        </authorList>
    </citation>
    <scope>NUCLEOTIDE SEQUENCE [LARGE SCALE GENOMIC DNA]</scope>
    <source>
        <strain evidence="2 3">NBRC 100340</strain>
    </source>
</reference>
<dbReference type="GO" id="GO:0010181">
    <property type="term" value="F:FMN binding"/>
    <property type="evidence" value="ECO:0007669"/>
    <property type="project" value="TreeGrafter"/>
</dbReference>
<feature type="domain" description="NADPH-dependent FMN reductase-like" evidence="1">
    <location>
        <begin position="1"/>
        <end position="147"/>
    </location>
</feature>
<keyword evidence="3" id="KW-1185">Reference proteome</keyword>
<dbReference type="eggNOG" id="COG0431">
    <property type="taxonomic scope" value="Bacteria"/>
</dbReference>
<dbReference type="Proteomes" id="UP000008366">
    <property type="component" value="Unassembled WGS sequence"/>
</dbReference>
<dbReference type="AlphaFoldDB" id="K6W8F0"/>
<evidence type="ECO:0000259" key="1">
    <source>
        <dbReference type="Pfam" id="PF03358"/>
    </source>
</evidence>
<organism evidence="2 3">
    <name type="scientific">Kineosphaera limosa NBRC 100340</name>
    <dbReference type="NCBI Taxonomy" id="1184609"/>
    <lineage>
        <taxon>Bacteria</taxon>
        <taxon>Bacillati</taxon>
        <taxon>Actinomycetota</taxon>
        <taxon>Actinomycetes</taxon>
        <taxon>Micrococcales</taxon>
        <taxon>Dermatophilaceae</taxon>
        <taxon>Kineosphaera</taxon>
    </lineage>
</organism>
<dbReference type="InterPro" id="IPR005025">
    <property type="entry name" value="FMN_Rdtase-like_dom"/>
</dbReference>
<dbReference type="InterPro" id="IPR029039">
    <property type="entry name" value="Flavoprotein-like_sf"/>
</dbReference>
<dbReference type="Pfam" id="PF03358">
    <property type="entry name" value="FMN_red"/>
    <property type="match status" value="1"/>
</dbReference>
<accession>K6W8F0</accession>
<dbReference type="RefSeq" id="WP_006592007.1">
    <property type="nucleotide sequence ID" value="NZ_BAHD01000021.1"/>
</dbReference>
<dbReference type="GO" id="GO:0016491">
    <property type="term" value="F:oxidoreductase activity"/>
    <property type="evidence" value="ECO:0007669"/>
    <property type="project" value="InterPro"/>
</dbReference>
<comment type="caution">
    <text evidence="2">The sequence shown here is derived from an EMBL/GenBank/DDBJ whole genome shotgun (WGS) entry which is preliminary data.</text>
</comment>
<sequence length="187" mass="20368">MKIGIIEGSIREGRSGASVAKWVAQQAQGRDAEYVLLVLADFDVPLLTSPVVPGAAKKQYDSPQVQAWSDAIDSCDGFVFVTPEYNHSVPGAFKNAFDSLGNEWSNKSVGFVSYGAECGVRAVEHWRQIVANFNMIGVRTQVSLSTFAEFDDAQCTPNERRPKELSNLFKAVEGRAGLLAQARRPNG</sequence>